<gene>
    <name evidence="2" type="ORF">QYT958_LOCUS25301</name>
</gene>
<dbReference type="Proteomes" id="UP000663848">
    <property type="component" value="Unassembled WGS sequence"/>
</dbReference>
<dbReference type="AlphaFoldDB" id="A0A821QH97"/>
<dbReference type="EMBL" id="CAJOBR010005661">
    <property type="protein sequence ID" value="CAF4825027.1"/>
    <property type="molecule type" value="Genomic_DNA"/>
</dbReference>
<evidence type="ECO:0000313" key="3">
    <source>
        <dbReference type="Proteomes" id="UP000663848"/>
    </source>
</evidence>
<accession>A0A821QH97</accession>
<feature type="compositionally biased region" description="Basic residues" evidence="1">
    <location>
        <begin position="105"/>
        <end position="119"/>
    </location>
</feature>
<organism evidence="2 3">
    <name type="scientific">Rotaria socialis</name>
    <dbReference type="NCBI Taxonomy" id="392032"/>
    <lineage>
        <taxon>Eukaryota</taxon>
        <taxon>Metazoa</taxon>
        <taxon>Spiralia</taxon>
        <taxon>Gnathifera</taxon>
        <taxon>Rotifera</taxon>
        <taxon>Eurotatoria</taxon>
        <taxon>Bdelloidea</taxon>
        <taxon>Philodinida</taxon>
        <taxon>Philodinidae</taxon>
        <taxon>Rotaria</taxon>
    </lineage>
</organism>
<evidence type="ECO:0000256" key="1">
    <source>
        <dbReference type="SAM" id="MobiDB-lite"/>
    </source>
</evidence>
<comment type="caution">
    <text evidence="2">The sequence shown here is derived from an EMBL/GenBank/DDBJ whole genome shotgun (WGS) entry which is preliminary data.</text>
</comment>
<feature type="region of interest" description="Disordered" evidence="1">
    <location>
        <begin position="103"/>
        <end position="134"/>
    </location>
</feature>
<name>A0A821QH97_9BILA</name>
<proteinExistence type="predicted"/>
<protein>
    <submittedName>
        <fullName evidence="2">Uncharacterized protein</fullName>
    </submittedName>
</protein>
<reference evidence="2" key="1">
    <citation type="submission" date="2021-02" db="EMBL/GenBank/DDBJ databases">
        <authorList>
            <person name="Nowell W R."/>
        </authorList>
    </citation>
    <scope>NUCLEOTIDE SEQUENCE</scope>
</reference>
<sequence>MRNKILNLPTARQSQVSISAATADIDNDQTDEPQNEPITTTATTTIQDRNNKEHTHMHQVYDNTFKDTPAADVKLIVGNKNRRSAKTELICKRPKQSLLINKPFEKRRRKRQQSRKKIHLIPQTNNQQHPKHNTPVLKPTYISIELNAHNLLYLVLLVKQQDLSKQTLINIHLFNSQPCESLFRDARSLSSTFSTLANFAVKDFIGRSQKISILNQLKHNQSEKDLSVPIPHKYKREYSLISSHRLDEIDTLDIEQVILNVILNKNSRMINYSFPTENNTAEEFGLYEENDDNDVVNYAAGQPIDEILFDFQQDVVSSDDYDILNSTKSDFNGINIVDKINPALTQSYFKTKINGNIKYLHAQPACWLQPNQITKLSSDRLSRVMQQISDTN</sequence>
<evidence type="ECO:0000313" key="2">
    <source>
        <dbReference type="EMBL" id="CAF4825027.1"/>
    </source>
</evidence>